<reference evidence="5 6" key="2">
    <citation type="submission" date="2010-03" db="EMBL/GenBank/DDBJ databases">
        <authorList>
            <person name="Pajon A."/>
        </authorList>
    </citation>
    <scope>NUCLEOTIDE SEQUENCE [LARGE SCALE GENOMIC DNA]</scope>
    <source>
        <strain evidence="5 6">V10Sc8a</strain>
    </source>
</reference>
<dbReference type="PATRIC" id="fig|717961.3.peg.2505"/>
<dbReference type="KEGG" id="esr:ES1_23730"/>
<evidence type="ECO:0000313" key="5">
    <source>
        <dbReference type="EMBL" id="CBL35200.1"/>
    </source>
</evidence>
<dbReference type="EMBL" id="FP929059">
    <property type="protein sequence ID" value="CBL35200.1"/>
    <property type="molecule type" value="Genomic_DNA"/>
</dbReference>
<name>D4MN67_9FIRM</name>
<proteinExistence type="inferred from homology"/>
<dbReference type="BioCyc" id="ESIR717961:G136L-1985-MONOMER"/>
<evidence type="ECO:0000313" key="6">
    <source>
        <dbReference type="Proteomes" id="UP000007050"/>
    </source>
</evidence>
<dbReference type="Proteomes" id="UP000007050">
    <property type="component" value="Chromosome"/>
</dbReference>
<feature type="domain" description="Core-binding (CB)" evidence="4">
    <location>
        <begin position="69"/>
        <end position="163"/>
    </location>
</feature>
<dbReference type="GO" id="GO:0003677">
    <property type="term" value="F:DNA binding"/>
    <property type="evidence" value="ECO:0007669"/>
    <property type="project" value="UniProtKB-UniRule"/>
</dbReference>
<evidence type="ECO:0000256" key="1">
    <source>
        <dbReference type="ARBA" id="ARBA00008857"/>
    </source>
</evidence>
<reference evidence="5 6" key="1">
    <citation type="submission" date="2010-03" db="EMBL/GenBank/DDBJ databases">
        <title>The genome sequence of Eubacterium siraeum V10Sc8a.</title>
        <authorList>
            <consortium name="metaHIT consortium -- http://www.metahit.eu/"/>
            <person name="Pajon A."/>
            <person name="Turner K."/>
            <person name="Parkhill J."/>
            <person name="Duncan S."/>
            <person name="Flint H."/>
        </authorList>
    </citation>
    <scope>NUCLEOTIDE SEQUENCE [LARGE SCALE GENOMIC DNA]</scope>
    <source>
        <strain evidence="5 6">V10Sc8a</strain>
    </source>
</reference>
<protein>
    <recommendedName>
        <fullName evidence="4">Core-binding (CB) domain-containing protein</fullName>
    </recommendedName>
</protein>
<dbReference type="InterPro" id="IPR004107">
    <property type="entry name" value="Integrase_SAM-like_N"/>
</dbReference>
<accession>D4MN67</accession>
<dbReference type="InterPro" id="IPR044068">
    <property type="entry name" value="CB"/>
</dbReference>
<keyword evidence="2 3" id="KW-0238">DNA-binding</keyword>
<dbReference type="SUPFAM" id="SSF56349">
    <property type="entry name" value="DNA breaking-rejoining enzymes"/>
    <property type="match status" value="1"/>
</dbReference>
<gene>
    <name evidence="5" type="ORF">ES1_23730</name>
</gene>
<evidence type="ECO:0000256" key="2">
    <source>
        <dbReference type="ARBA" id="ARBA00023125"/>
    </source>
</evidence>
<organism evidence="5 6">
    <name type="scientific">[Eubacterium] siraeum V10Sc8a</name>
    <dbReference type="NCBI Taxonomy" id="717961"/>
    <lineage>
        <taxon>Bacteria</taxon>
        <taxon>Bacillati</taxon>
        <taxon>Bacillota</taxon>
        <taxon>Clostridia</taxon>
        <taxon>Eubacteriales</taxon>
        <taxon>Oscillospiraceae</taxon>
        <taxon>Oscillospiraceae incertae sedis</taxon>
    </lineage>
</organism>
<dbReference type="Gene3D" id="1.10.150.130">
    <property type="match status" value="1"/>
</dbReference>
<sequence>MAKRRPSGDGMVRKREDGRWEGRIVVGHKKNGDPIHRYVLARTQKELIVKLHDCIEMYRDADLTEDSNMTLGEWLDRWINEYMIFTIRESTLDSYKAMIKNQIKPYLGDRPLSALTTQELQKFYNTVKKKGRVKPDKLHGTELADSMVRGIHMMLHEALDMAVCLRLIVKNPTVGTTIPKNNYPPKQILNDEQLDRFMKRIRQDER</sequence>
<dbReference type="PROSITE" id="PS51900">
    <property type="entry name" value="CB"/>
    <property type="match status" value="1"/>
</dbReference>
<evidence type="ECO:0000259" key="4">
    <source>
        <dbReference type="PROSITE" id="PS51900"/>
    </source>
</evidence>
<evidence type="ECO:0000256" key="3">
    <source>
        <dbReference type="PROSITE-ProRule" id="PRU01248"/>
    </source>
</evidence>
<dbReference type="AlphaFoldDB" id="D4MN67"/>
<dbReference type="HOGENOM" id="CLU_027562_17_3_9"/>
<dbReference type="InterPro" id="IPR010998">
    <property type="entry name" value="Integrase_recombinase_N"/>
</dbReference>
<dbReference type="InterPro" id="IPR011010">
    <property type="entry name" value="DNA_brk_join_enz"/>
</dbReference>
<dbReference type="GO" id="GO:0015074">
    <property type="term" value="P:DNA integration"/>
    <property type="evidence" value="ECO:0007669"/>
    <property type="project" value="InterPro"/>
</dbReference>
<comment type="similarity">
    <text evidence="1">Belongs to the 'phage' integrase family.</text>
</comment>
<dbReference type="Pfam" id="PF14659">
    <property type="entry name" value="Phage_int_SAM_3"/>
    <property type="match status" value="1"/>
</dbReference>